<feature type="compositionally biased region" description="Basic residues" evidence="1">
    <location>
        <begin position="17"/>
        <end position="28"/>
    </location>
</feature>
<dbReference type="EMBL" id="GG657754">
    <property type="protein sequence ID" value="EFL21363.1"/>
    <property type="molecule type" value="Genomic_DNA"/>
</dbReference>
<accession>D9WHW1</accession>
<feature type="region of interest" description="Disordered" evidence="1">
    <location>
        <begin position="217"/>
        <end position="238"/>
    </location>
</feature>
<feature type="region of interest" description="Disordered" evidence="1">
    <location>
        <begin position="17"/>
        <end position="118"/>
    </location>
</feature>
<dbReference type="Gene3D" id="2.30.110.10">
    <property type="entry name" value="Electron Transport, Fmn-binding Protein, Chain A"/>
    <property type="match status" value="1"/>
</dbReference>
<dbReference type="Proteomes" id="UP000003963">
    <property type="component" value="Unassembled WGS sequence"/>
</dbReference>
<dbReference type="AlphaFoldDB" id="D9WHW1"/>
<reference evidence="2 3" key="1">
    <citation type="submission" date="2009-02" db="EMBL/GenBank/DDBJ databases">
        <title>Annotation of Streptomyces hygroscopicus strain ATCC 53653.</title>
        <authorList>
            <consortium name="The Broad Institute Genome Sequencing Platform"/>
            <consortium name="Broad Institute Microbial Sequencing Center"/>
            <person name="Fischbach M."/>
            <person name="Godfrey P."/>
            <person name="Ward D."/>
            <person name="Young S."/>
            <person name="Zeng Q."/>
            <person name="Koehrsen M."/>
            <person name="Alvarado L."/>
            <person name="Berlin A.M."/>
            <person name="Bochicchio J."/>
            <person name="Borenstein D."/>
            <person name="Chapman S.B."/>
            <person name="Chen Z."/>
            <person name="Engels R."/>
            <person name="Freedman E."/>
            <person name="Gellesch M."/>
            <person name="Goldberg J."/>
            <person name="Griggs A."/>
            <person name="Gujja S."/>
            <person name="Heilman E.R."/>
            <person name="Heiman D.I."/>
            <person name="Hepburn T.A."/>
            <person name="Howarth C."/>
            <person name="Jen D."/>
            <person name="Larson L."/>
            <person name="Lewis B."/>
            <person name="Mehta T."/>
            <person name="Park D."/>
            <person name="Pearson M."/>
            <person name="Richards J."/>
            <person name="Roberts A."/>
            <person name="Saif S."/>
            <person name="Shea T.D."/>
            <person name="Shenoy N."/>
            <person name="Sisk P."/>
            <person name="Stolte C."/>
            <person name="Sykes S.N."/>
            <person name="Thomson T."/>
            <person name="Walk T."/>
            <person name="White J."/>
            <person name="Yandava C."/>
            <person name="Straight P."/>
            <person name="Clardy J."/>
            <person name="Hung D."/>
            <person name="Kolter R."/>
            <person name="Mekalanos J."/>
            <person name="Walker S."/>
            <person name="Walsh C.T."/>
            <person name="Wieland-Brown L.C."/>
            <person name="Haas B."/>
            <person name="Nusbaum C."/>
            <person name="Birren B."/>
        </authorList>
    </citation>
    <scope>NUCLEOTIDE SEQUENCE [LARGE SCALE GENOMIC DNA]</scope>
    <source>
        <strain evidence="2 3">ATCC 53653</strain>
    </source>
</reference>
<evidence type="ECO:0000256" key="1">
    <source>
        <dbReference type="SAM" id="MobiDB-lite"/>
    </source>
</evidence>
<feature type="compositionally biased region" description="Basic and acidic residues" evidence="1">
    <location>
        <begin position="70"/>
        <end position="86"/>
    </location>
</feature>
<dbReference type="STRING" id="457427.SSOG_01075"/>
<sequence length="238" mass="25704">ECDHRAARRAVRCAVHRAGRHRLRRDRPHHPDPRPATCLVRQGGGARDPRRGVRLPPGLHTRRRPGRPADALRQDRVPPLRPRLDRLTPPADGGRRGPGAAGMPHGHPRRRPGARPLGVPPLDQLPLGWGGHGTARQVLDEDERAAALDALVDHVVPGRAADSRRANAKELAATAVLRLDLDEVSAKMRTGGPNDEPEDLTLPYWTGVVPVARTHGAPVPADDLAPDTPVPGYLTSLG</sequence>
<proteinExistence type="predicted"/>
<name>D9WHW1_9ACTN</name>
<keyword evidence="3" id="KW-1185">Reference proteome</keyword>
<evidence type="ECO:0000313" key="3">
    <source>
        <dbReference type="Proteomes" id="UP000003963"/>
    </source>
</evidence>
<organism evidence="2 3">
    <name type="scientific">Streptomyces himastatinicus ATCC 53653</name>
    <dbReference type="NCBI Taxonomy" id="457427"/>
    <lineage>
        <taxon>Bacteria</taxon>
        <taxon>Bacillati</taxon>
        <taxon>Actinomycetota</taxon>
        <taxon>Actinomycetes</taxon>
        <taxon>Kitasatosporales</taxon>
        <taxon>Streptomycetaceae</taxon>
        <taxon>Streptomyces</taxon>
        <taxon>Streptomyces violaceusniger group</taxon>
    </lineage>
</organism>
<dbReference type="PANTHER" id="PTHR34071">
    <property type="entry name" value="5-NITROIMIDAZOLE ANTIBIOTICS RESISTANCE PROTEIN, NIMA-FAMILY-RELATED PROTEIN-RELATED"/>
    <property type="match status" value="1"/>
</dbReference>
<dbReference type="InterPro" id="IPR012349">
    <property type="entry name" value="Split_barrel_FMN-bd"/>
</dbReference>
<dbReference type="InterPro" id="IPR024747">
    <property type="entry name" value="Pyridox_Oxase-rel"/>
</dbReference>
<dbReference type="PANTHER" id="PTHR34071:SF2">
    <property type="entry name" value="FLAVIN-NUCLEOTIDE-BINDING PROTEIN"/>
    <property type="match status" value="1"/>
</dbReference>
<dbReference type="HOGENOM" id="CLU_1168111_0_0_11"/>
<protein>
    <submittedName>
        <fullName evidence="2">Flavin-nucleotide-binding protein</fullName>
    </submittedName>
</protein>
<dbReference type="SUPFAM" id="SSF50475">
    <property type="entry name" value="FMN-binding split barrel"/>
    <property type="match status" value="1"/>
</dbReference>
<feature type="non-terminal residue" evidence="2">
    <location>
        <position position="1"/>
    </location>
</feature>
<evidence type="ECO:0000313" key="2">
    <source>
        <dbReference type="EMBL" id="EFL21363.1"/>
    </source>
</evidence>
<gene>
    <name evidence="2" type="ORF">SSOG_01075</name>
</gene>
<dbReference type="Pfam" id="PF12900">
    <property type="entry name" value="Pyridox_ox_2"/>
    <property type="match status" value="1"/>
</dbReference>